<feature type="compositionally biased region" description="Polar residues" evidence="2">
    <location>
        <begin position="471"/>
        <end position="496"/>
    </location>
</feature>
<protein>
    <submittedName>
        <fullName evidence="3">AT-hook transcription factor</fullName>
    </submittedName>
    <submittedName>
        <fullName evidence="5 6">Microtubule organization protein AKNA isoform X1</fullName>
    </submittedName>
</protein>
<evidence type="ECO:0000256" key="1">
    <source>
        <dbReference type="SAM" id="Coils"/>
    </source>
</evidence>
<feature type="region of interest" description="Disordered" evidence="2">
    <location>
        <begin position="982"/>
        <end position="1066"/>
    </location>
</feature>
<feature type="compositionally biased region" description="Basic and acidic residues" evidence="2">
    <location>
        <begin position="107"/>
        <end position="121"/>
    </location>
</feature>
<dbReference type="KEGG" id="xtr:100486577"/>
<feature type="region of interest" description="Disordered" evidence="2">
    <location>
        <begin position="471"/>
        <end position="511"/>
    </location>
</feature>
<feature type="compositionally biased region" description="Basic and acidic residues" evidence="2">
    <location>
        <begin position="755"/>
        <end position="768"/>
    </location>
</feature>
<feature type="region of interest" description="Disordered" evidence="2">
    <location>
        <begin position="1258"/>
        <end position="1283"/>
    </location>
</feature>
<dbReference type="GeneTree" id="ENSGT00940000154254"/>
<name>A0A6I8SBB5_XENTR</name>
<feature type="region of interest" description="Disordered" evidence="2">
    <location>
        <begin position="614"/>
        <end position="634"/>
    </location>
</feature>
<dbReference type="GO" id="GO:0021849">
    <property type="term" value="P:neuroblast division in subventricular zone"/>
    <property type="evidence" value="ECO:0000318"/>
    <property type="project" value="GO_Central"/>
</dbReference>
<reference evidence="3" key="2">
    <citation type="submission" date="2020-05" db="UniProtKB">
        <authorList>
            <consortium name="Ensembl"/>
        </authorList>
    </citation>
    <scope>IDENTIFICATION</scope>
</reference>
<accession>A0A6I8SBB5</accession>
<dbReference type="OrthoDB" id="10035553at2759"/>
<evidence type="ECO:0000256" key="2">
    <source>
        <dbReference type="SAM" id="MobiDB-lite"/>
    </source>
</evidence>
<dbReference type="Xenbase" id="XB-GENE-22067981">
    <property type="gene designation" value="akna"/>
</dbReference>
<dbReference type="OMA" id="WATEGNE"/>
<evidence type="ECO:0000313" key="8">
    <source>
        <dbReference type="RefSeq" id="XP_031746739.1"/>
    </source>
</evidence>
<dbReference type="AGR" id="Xenbase:XB-GENE-22067981"/>
<feature type="region of interest" description="Disordered" evidence="2">
    <location>
        <begin position="755"/>
        <end position="822"/>
    </location>
</feature>
<evidence type="ECO:0000313" key="10">
    <source>
        <dbReference type="RefSeq" id="XP_031746742.1"/>
    </source>
</evidence>
<dbReference type="GeneID" id="100486577"/>
<feature type="compositionally biased region" description="Polar residues" evidence="2">
    <location>
        <begin position="908"/>
        <end position="919"/>
    </location>
</feature>
<feature type="compositionally biased region" description="Polar residues" evidence="2">
    <location>
        <begin position="840"/>
        <end position="850"/>
    </location>
</feature>
<dbReference type="PANTHER" id="PTHR21510:SF15">
    <property type="entry name" value="MICROTUBULE ORGANIZATION PROTEIN AKNA"/>
    <property type="match status" value="1"/>
</dbReference>
<dbReference type="Ensembl" id="ENSXETT00000119719">
    <property type="protein sequence ID" value="ENSXETP00000103733"/>
    <property type="gene ID" value="ENSXETG00000036617"/>
</dbReference>
<evidence type="ECO:0000313" key="6">
    <source>
        <dbReference type="RefSeq" id="XP_031746737.1"/>
    </source>
</evidence>
<feature type="region of interest" description="Disordered" evidence="2">
    <location>
        <begin position="105"/>
        <end position="300"/>
    </location>
</feature>
<dbReference type="RefSeq" id="XP_031746739.1">
    <property type="nucleotide sequence ID" value="XM_031890879.1"/>
</dbReference>
<keyword evidence="4" id="KW-1185">Reference proteome</keyword>
<dbReference type="Proteomes" id="UP000008143">
    <property type="component" value="Chromosome 8"/>
</dbReference>
<sequence length="1385" mass="153930">MNINNSHEEHGISENEKDNFAEYMDENGIIGLGDQGDLGPEEERILDFDQELILGLEEHLVSYPEAVTDEELSATQSLGQFSFSQIEETNDILLDKEALTSSNSLMDKLDTDGHSLEDHPDTSVSLPPPTDWRPPSRDQQLDMTEDEQDGGTSLDKSDEDEESWGHEHSDLPYDNSPSPERFKDYSQTLMGEDQWDSPSMSSWNDAYPKIPDHEEDVPSMLSVSPSPHPMSNHWGAGITSRIEDETLPESSCTDSGEASIATPSGNRQRTGITHIKALSPPNHPPSFGGTPKSHSSSIKPTKLSAAPIYGRGQLNYPLPDFSKVGPRVRFPKDDQSYRPPQPKRLDLKFQKSPSMFKSPAEIVREVLLSSSEKPTQEHATQRTVPTEFQSPQQATDLVHQLQEDYHKLLTKYAEAENTIDRLRLGAKVNLYSDPPKPSHSVHMGTVLQGSKVMEFPIPQAQRAIFSFTNDDNGTTEWATGSQAPDNHAATSTDIQQSTPSPSSSPLHPSEDIASTLSSHISELNQEVSLLEELKRTGKLNLEEQQQALWELRGSLDMLERRYLRAREEHRSGQPHKGTFQELDPERALEGAIFQLGVQLDELQESVGDQIATQAEAQHKEEPLSPSPMPSSVAPIPAVLTPYPEQISQSEEPVGLLSIGPDAVNKVEAGEELPQPLRHKQMQVEKEYDNLISTYNSFKTLPNALGLEQDEWPKTHPEDSITQGNLLDMQYQDQLQEAKPQIFSLDTRPVHKLQDKQLRKLSLEPKGQDLEYESISQNQRPLSRQKGHQWLTGPHDYHTDTSLKTQRQPSSHKIPIQPSGHENHMHRTRLQSNMKVDGTSDVGTPRQSQSQTEHRRLSYDQGSRKPSPDGGRQSPSKRVPPSPKVIQTCVPRGSPSLSRLSEESPRSSTHQPSINGENAQSAHSHRCSISSKSASSSVKGETTRHKNNSVQGRIISPETDSGFLGSESGRSPILQRQRNLISHHGTVPAELPTSSNSYPGRSRMGELSRPRKAFREKKQQNGHGAVPSQPSSPSPGPNSLTESENQEQSQISESDSEKGGSSDAMISDPYFGAPFLLSPIRKCSQPHGNFLENRTARDQAIQDLQKEVVQLRKHLESSLNCTPTQGKANEAPRFATSINPQEERVEHFEPAQFSSFYDRRPTLEQSKADTTHRKSNAIKSEPVLRPAWTEKVVHGAYTGNSYTCPEGRCNHCRERVTTQPREHMPSVRRSTPVPSVHTDEGGTSSPEHLSCPLCHGCGDSPATQRNGNRTTKRGRRSLMGPHGGQWVFNQTPPLSYIQTPFISYSPPVIPSPYLMVPAGYSVAELHNPNPVTPHPAPGTLELEDLSLPLNRALEAAKELKMTSKRMCRSLTSDLSLQYTLRRSCLF</sequence>
<dbReference type="Ensembl" id="ENSXETT00000113902">
    <property type="protein sequence ID" value="ENSXETP00000104467"/>
    <property type="gene ID" value="ENSXETG00000036617"/>
</dbReference>
<dbReference type="InterPro" id="IPR052655">
    <property type="entry name" value="AKNA_Centrosome-Trans_reg"/>
</dbReference>
<evidence type="ECO:0000313" key="4">
    <source>
        <dbReference type="Proteomes" id="UP000008143"/>
    </source>
</evidence>
<proteinExistence type="predicted"/>
<keyword evidence="1" id="KW-0175">Coiled coil</keyword>
<dbReference type="RefSeq" id="XP_031746741.1">
    <property type="nucleotide sequence ID" value="XM_031890881.1"/>
</dbReference>
<dbReference type="PANTHER" id="PTHR21510">
    <property type="entry name" value="AKNA DOMAIN-CONTAINING PROTEIN"/>
    <property type="match status" value="1"/>
</dbReference>
<gene>
    <name evidence="3 5 6 7 8 9 10 11" type="primary">akna</name>
</gene>
<evidence type="ECO:0000313" key="7">
    <source>
        <dbReference type="RefSeq" id="XP_031746738.1"/>
    </source>
</evidence>
<dbReference type="Ensembl" id="ENSXETT00000124283">
    <property type="protein sequence ID" value="ENSXETP00000105663"/>
    <property type="gene ID" value="ENSXETG00000036617"/>
</dbReference>
<reference evidence="5 6" key="3">
    <citation type="submission" date="2025-04" db="UniProtKB">
        <authorList>
            <consortium name="RefSeq"/>
        </authorList>
    </citation>
    <scope>IDENTIFICATION</scope>
    <source>
        <strain evidence="5 6">Nigerian</strain>
        <tissue evidence="5 6">Liver and blood</tissue>
    </source>
</reference>
<evidence type="ECO:0000313" key="9">
    <source>
        <dbReference type="RefSeq" id="XP_031746741.1"/>
    </source>
</evidence>
<feature type="compositionally biased region" description="Polar residues" evidence="2">
    <location>
        <begin position="248"/>
        <end position="271"/>
    </location>
</feature>
<feature type="compositionally biased region" description="Polar residues" evidence="2">
    <location>
        <begin position="801"/>
        <end position="810"/>
    </location>
</feature>
<dbReference type="RefSeq" id="XP_031746738.1">
    <property type="nucleotide sequence ID" value="XM_031890878.1"/>
</dbReference>
<dbReference type="GO" id="GO:0060234">
    <property type="term" value="P:neuroblast delamination"/>
    <property type="evidence" value="ECO:0000318"/>
    <property type="project" value="GO_Central"/>
</dbReference>
<dbReference type="CTD" id="80709"/>
<feature type="region of interest" description="Disordered" evidence="2">
    <location>
        <begin position="1218"/>
        <end position="1246"/>
    </location>
</feature>
<evidence type="ECO:0000313" key="11">
    <source>
        <dbReference type="Xenbase" id="XB-GENE-22067981"/>
    </source>
</evidence>
<reference evidence="3" key="1">
    <citation type="journal article" date="2010" name="Science">
        <title>The genome of the Western clawed frog Xenopus tropicalis.</title>
        <authorList>
            <person name="Hellsten U."/>
            <person name="Harland R.M."/>
            <person name="Gilchrist M.J."/>
            <person name="Hendrix D."/>
            <person name="Jurka J."/>
            <person name="Kapitonov V."/>
            <person name="Ovcharenko I."/>
            <person name="Putnam N.H."/>
            <person name="Shu S."/>
            <person name="Taher L."/>
            <person name="Blitz I.L."/>
            <person name="Blumberg B."/>
            <person name="Dichmann D.S."/>
            <person name="Dubchak I."/>
            <person name="Amaya E."/>
            <person name="Detter J.C."/>
            <person name="Fletcher R."/>
            <person name="Gerhard D.S."/>
            <person name="Goodstein D."/>
            <person name="Graves T."/>
            <person name="Grigoriev I.V."/>
            <person name="Grimwood J."/>
            <person name="Kawashima T."/>
            <person name="Lindquist E."/>
            <person name="Lucas S.M."/>
            <person name="Mead P.E."/>
            <person name="Mitros T."/>
            <person name="Ogino H."/>
            <person name="Ohta Y."/>
            <person name="Poliakov A.V."/>
            <person name="Pollet N."/>
            <person name="Robert J."/>
            <person name="Salamov A."/>
            <person name="Sater A.K."/>
            <person name="Schmutz J."/>
            <person name="Terry A."/>
            <person name="Vize P.D."/>
            <person name="Warren W.C."/>
            <person name="Wells D."/>
            <person name="Wills A."/>
            <person name="Wilson R.K."/>
            <person name="Zimmerman L.B."/>
            <person name="Zorn A.M."/>
            <person name="Grainger R."/>
            <person name="Grammer T."/>
            <person name="Khokha M.K."/>
            <person name="Richardson P.M."/>
            <person name="Rokhsar D.S."/>
        </authorList>
    </citation>
    <scope>NUCLEOTIDE SEQUENCE [LARGE SCALE GENOMIC DNA]</scope>
    <source>
        <strain evidence="3">Nigerian</strain>
    </source>
</reference>
<feature type="compositionally biased region" description="Low complexity" evidence="2">
    <location>
        <begin position="497"/>
        <end position="507"/>
    </location>
</feature>
<dbReference type="RefSeq" id="XP_031746742.1">
    <property type="nucleotide sequence ID" value="XM_031890882.1"/>
</dbReference>
<feature type="compositionally biased region" description="Basic and acidic residues" evidence="2">
    <location>
        <begin position="851"/>
        <end position="866"/>
    </location>
</feature>
<dbReference type="Ensembl" id="ENSXETT00000109836">
    <property type="protein sequence ID" value="ENSXETP00000113007"/>
    <property type="gene ID" value="ENSXETG00000036617"/>
</dbReference>
<organism evidence="3">
    <name type="scientific">Xenopus tropicalis</name>
    <name type="common">Western clawed frog</name>
    <name type="synonym">Silurana tropicalis</name>
    <dbReference type="NCBI Taxonomy" id="8364"/>
    <lineage>
        <taxon>Eukaryota</taxon>
        <taxon>Metazoa</taxon>
        <taxon>Chordata</taxon>
        <taxon>Craniata</taxon>
        <taxon>Vertebrata</taxon>
        <taxon>Euteleostomi</taxon>
        <taxon>Amphibia</taxon>
        <taxon>Batrachia</taxon>
        <taxon>Anura</taxon>
        <taxon>Pipoidea</taxon>
        <taxon>Pipidae</taxon>
        <taxon>Xenopodinae</taxon>
        <taxon>Xenopus</taxon>
        <taxon>Silurana</taxon>
    </lineage>
</organism>
<feature type="compositionally biased region" description="Low complexity" evidence="2">
    <location>
        <begin position="1036"/>
        <end position="1053"/>
    </location>
</feature>
<feature type="coiled-coil region" evidence="1">
    <location>
        <begin position="541"/>
        <end position="568"/>
    </location>
</feature>
<evidence type="ECO:0000313" key="5">
    <source>
        <dbReference type="RefSeq" id="XP_004916782.1"/>
    </source>
</evidence>
<feature type="region of interest" description="Disordered" evidence="2">
    <location>
        <begin position="834"/>
        <end position="969"/>
    </location>
</feature>
<dbReference type="GO" id="GO:0005813">
    <property type="term" value="C:centrosome"/>
    <property type="evidence" value="ECO:0000318"/>
    <property type="project" value="GO_Central"/>
</dbReference>
<dbReference type="RefSeq" id="XP_004916782.1">
    <property type="nucleotide sequence ID" value="XM_004916725.4"/>
</dbReference>
<feature type="compositionally biased region" description="Low complexity" evidence="2">
    <location>
        <begin position="926"/>
        <end position="936"/>
    </location>
</feature>
<dbReference type="Ensembl" id="ENSXETT00000073043">
    <property type="protein sequence ID" value="ENSXETP00000094217"/>
    <property type="gene ID" value="ENSXETG00000036617"/>
</dbReference>
<evidence type="ECO:0000313" key="3">
    <source>
        <dbReference type="Ensembl" id="ENSXETP00000094217"/>
    </source>
</evidence>
<dbReference type="GO" id="GO:0001837">
    <property type="term" value="P:epithelial to mesenchymal transition"/>
    <property type="evidence" value="ECO:0000318"/>
    <property type="project" value="GO_Central"/>
</dbReference>
<dbReference type="RefSeq" id="XP_031746737.1">
    <property type="nucleotide sequence ID" value="XM_031890877.1"/>
</dbReference>
<feature type="region of interest" description="Disordered" evidence="2">
    <location>
        <begin position="316"/>
        <end position="345"/>
    </location>
</feature>
<dbReference type="Ensembl" id="ENSXETT00000118000">
    <property type="protein sequence ID" value="ENSXETP00000117005"/>
    <property type="gene ID" value="ENSXETG00000036617"/>
</dbReference>